<accession>A0A8J9YEP0</accession>
<dbReference type="EMBL" id="OV170227">
    <property type="protein sequence ID" value="CAH0728024.1"/>
    <property type="molecule type" value="Genomic_DNA"/>
</dbReference>
<name>A0A8J9YEP0_9NEOP</name>
<organism evidence="1 2">
    <name type="scientific">Brenthis ino</name>
    <name type="common">lesser marbled fritillary</name>
    <dbReference type="NCBI Taxonomy" id="405034"/>
    <lineage>
        <taxon>Eukaryota</taxon>
        <taxon>Metazoa</taxon>
        <taxon>Ecdysozoa</taxon>
        <taxon>Arthropoda</taxon>
        <taxon>Hexapoda</taxon>
        <taxon>Insecta</taxon>
        <taxon>Pterygota</taxon>
        <taxon>Neoptera</taxon>
        <taxon>Endopterygota</taxon>
        <taxon>Lepidoptera</taxon>
        <taxon>Glossata</taxon>
        <taxon>Ditrysia</taxon>
        <taxon>Papilionoidea</taxon>
        <taxon>Nymphalidae</taxon>
        <taxon>Heliconiinae</taxon>
        <taxon>Argynnini</taxon>
        <taxon>Brenthis</taxon>
    </lineage>
</organism>
<dbReference type="Proteomes" id="UP000838878">
    <property type="component" value="Chromosome 7"/>
</dbReference>
<evidence type="ECO:0000313" key="1">
    <source>
        <dbReference type="EMBL" id="CAH0728024.1"/>
    </source>
</evidence>
<protein>
    <submittedName>
        <fullName evidence="1">Uncharacterized protein</fullName>
    </submittedName>
</protein>
<dbReference type="OrthoDB" id="8193306at2759"/>
<dbReference type="AlphaFoldDB" id="A0A8J9YEP0"/>
<keyword evidence="2" id="KW-1185">Reference proteome</keyword>
<reference evidence="1" key="1">
    <citation type="submission" date="2021-12" db="EMBL/GenBank/DDBJ databases">
        <authorList>
            <person name="Martin H S."/>
        </authorList>
    </citation>
    <scope>NUCLEOTIDE SEQUENCE</scope>
</reference>
<gene>
    <name evidence="1" type="ORF">BINO364_LOCUS13289</name>
</gene>
<feature type="non-terminal residue" evidence="1">
    <location>
        <position position="97"/>
    </location>
</feature>
<proteinExistence type="predicted"/>
<evidence type="ECO:0000313" key="2">
    <source>
        <dbReference type="Proteomes" id="UP000838878"/>
    </source>
</evidence>
<sequence length="97" mass="11682">MKKISQDLSRFKSEMKRRWTDSHYKEDYFLKNNKTWLEGTFVRPKVTNPTGRPHKYFSELSERSKRRKTEDLRKHTELEVLTYATQSKLGKTGRKDA</sequence>